<dbReference type="Proteomes" id="UP000310532">
    <property type="component" value="Unassembled WGS sequence"/>
</dbReference>
<dbReference type="RefSeq" id="WP_016273642.1">
    <property type="nucleotide sequence ID" value="NZ_SRYZ01000038.1"/>
</dbReference>
<evidence type="ECO:0000313" key="3">
    <source>
        <dbReference type="Proteomes" id="UP000310532"/>
    </source>
</evidence>
<proteinExistence type="predicted"/>
<dbReference type="PROSITE" id="PS51257">
    <property type="entry name" value="PROKAR_LIPOPROTEIN"/>
    <property type="match status" value="1"/>
</dbReference>
<dbReference type="SUPFAM" id="SSF69304">
    <property type="entry name" value="Tricorn protease N-terminal domain"/>
    <property type="match status" value="1"/>
</dbReference>
<organism evidence="2 3">
    <name type="scientific">Bacteroides muris</name>
    <name type="common">ex Afrizal et al. 2022</name>
    <dbReference type="NCBI Taxonomy" id="2516960"/>
    <lineage>
        <taxon>Bacteria</taxon>
        <taxon>Pseudomonadati</taxon>
        <taxon>Bacteroidota</taxon>
        <taxon>Bacteroidia</taxon>
        <taxon>Bacteroidales</taxon>
        <taxon>Bacteroidaceae</taxon>
        <taxon>Bacteroides</taxon>
    </lineage>
</organism>
<name>A0A4V3RAR8_9BACE</name>
<dbReference type="EMBL" id="SRYZ01000038">
    <property type="protein sequence ID" value="TGY01950.1"/>
    <property type="molecule type" value="Genomic_DNA"/>
</dbReference>
<evidence type="ECO:0008006" key="4">
    <source>
        <dbReference type="Google" id="ProtNLM"/>
    </source>
</evidence>
<keyword evidence="3" id="KW-1185">Reference proteome</keyword>
<keyword evidence="1" id="KW-0732">Signal</keyword>
<evidence type="ECO:0000256" key="1">
    <source>
        <dbReference type="SAM" id="SignalP"/>
    </source>
</evidence>
<reference evidence="2 3" key="1">
    <citation type="submission" date="2019-04" db="EMBL/GenBank/DDBJ databases">
        <title>Microbes associate with the intestines of laboratory mice.</title>
        <authorList>
            <person name="Navarre W."/>
            <person name="Wong E."/>
            <person name="Huang K."/>
            <person name="Tropini C."/>
            <person name="Ng K."/>
            <person name="Yu B."/>
        </authorList>
    </citation>
    <scope>NUCLEOTIDE SEQUENCE [LARGE SCALE GENOMIC DNA]</scope>
    <source>
        <strain evidence="2 3">NM69_E16B</strain>
    </source>
</reference>
<dbReference type="AlphaFoldDB" id="A0A4V3RAR8"/>
<comment type="caution">
    <text evidence="2">The sequence shown here is derived from an EMBL/GenBank/DDBJ whole genome shotgun (WGS) entry which is preliminary data.</text>
</comment>
<evidence type="ECO:0000313" key="2">
    <source>
        <dbReference type="EMBL" id="TGY01950.1"/>
    </source>
</evidence>
<sequence length="428" mass="47068">MKRLNLLLGILMAIAMTLSFSACSDDNDPTPGPDSQPELSDYHFDIFMTIGKHHGGMNQGEGTIVKSVNSLTADMGVIDIKKDGVEFIGENNTYSMENILKGKYYYQVPNSADRFTKFQVIGNSIRIAQEQIFEQNTYKVRGYTHAWLDDNTLIIMAANGDADKVIWTKLNADDMRILAEGTLDLPLPEGAKVFTASGILTYNEKAGKLYYFYFGKDKSGRGGKATSNFLTAVINPSDMKVESNKVNTLAGEMAGSAYGELMQSCVMYDADGNLYLAAFTDANDMEQGHLLRIKKGETDFDASYEGYPNADGKLLTIQNLGNGKALVYARNDAAGTAIDSYSHYYSIININTGTRERVSYNGQEIPYSGGRFAQRTAIVNGKAYIGVNTEKANPCIYIYDIATGKVEKGAEIAEGYQFDMIKVVENDK</sequence>
<protein>
    <recommendedName>
        <fullName evidence="4">DUF4374 domain-containing protein</fullName>
    </recommendedName>
</protein>
<gene>
    <name evidence="2" type="ORF">E5355_14120</name>
</gene>
<feature type="signal peptide" evidence="1">
    <location>
        <begin position="1"/>
        <end position="24"/>
    </location>
</feature>
<feature type="chain" id="PRO_5020545912" description="DUF4374 domain-containing protein" evidence="1">
    <location>
        <begin position="25"/>
        <end position="428"/>
    </location>
</feature>
<accession>A0A4V3RAR8</accession>